<protein>
    <submittedName>
        <fullName evidence="2">Uncharacterized protein</fullName>
    </submittedName>
</protein>
<feature type="region of interest" description="Disordered" evidence="1">
    <location>
        <begin position="1"/>
        <end position="21"/>
    </location>
</feature>
<evidence type="ECO:0000256" key="1">
    <source>
        <dbReference type="SAM" id="MobiDB-lite"/>
    </source>
</evidence>
<sequence>MGRSSEGKEELPGIEPGSDAGRAGVLLKCSKHLTAMQPVFGSGVTVSGTSSGGLWFLTPVGT</sequence>
<evidence type="ECO:0000313" key="3">
    <source>
        <dbReference type="Proteomes" id="UP000020529"/>
    </source>
</evidence>
<organism evidence="2 3">
    <name type="scientific">Bacteroides fragilis str. 3988T(B)14</name>
    <dbReference type="NCBI Taxonomy" id="1339315"/>
    <lineage>
        <taxon>Bacteria</taxon>
        <taxon>Pseudomonadati</taxon>
        <taxon>Bacteroidota</taxon>
        <taxon>Bacteroidia</taxon>
        <taxon>Bacteroidales</taxon>
        <taxon>Bacteroidaceae</taxon>
        <taxon>Bacteroides</taxon>
    </lineage>
</organism>
<accession>A0A015TS66</accession>
<comment type="caution">
    <text evidence="2">The sequence shown here is derived from an EMBL/GenBank/DDBJ whole genome shotgun (WGS) entry which is preliminary data.</text>
</comment>
<feature type="compositionally biased region" description="Basic and acidic residues" evidence="1">
    <location>
        <begin position="1"/>
        <end position="11"/>
    </location>
</feature>
<dbReference type="EMBL" id="JGCY01000356">
    <property type="protein sequence ID" value="EXY73486.1"/>
    <property type="molecule type" value="Genomic_DNA"/>
</dbReference>
<name>A0A015TS66_BACFG</name>
<evidence type="ECO:0000313" key="2">
    <source>
        <dbReference type="EMBL" id="EXY73486.1"/>
    </source>
</evidence>
<proteinExistence type="predicted"/>
<reference evidence="2 3" key="1">
    <citation type="submission" date="2014-02" db="EMBL/GenBank/DDBJ databases">
        <authorList>
            <person name="Sears C."/>
            <person name="Carroll K."/>
            <person name="Sack B.R."/>
            <person name="Qadri F."/>
            <person name="Myers L.L."/>
            <person name="Chung G.-T."/>
            <person name="Escheverria P."/>
            <person name="Fraser C.M."/>
            <person name="Sadzewicz L."/>
            <person name="Shefchek K.A."/>
            <person name="Tallon L."/>
            <person name="Das S.P."/>
            <person name="Daugherty S."/>
            <person name="Mongodin E.F."/>
        </authorList>
    </citation>
    <scope>NUCLEOTIDE SEQUENCE [LARGE SCALE GENOMIC DNA]</scope>
    <source>
        <strain evidence="3">3988T(B)14</strain>
    </source>
</reference>
<gene>
    <name evidence="2" type="ORF">M124_2631</name>
</gene>
<dbReference type="PATRIC" id="fig|1339315.3.peg.3320"/>
<dbReference type="AlphaFoldDB" id="A0A015TS66"/>
<dbReference type="Proteomes" id="UP000020529">
    <property type="component" value="Unassembled WGS sequence"/>
</dbReference>